<sequence>MWRDIGIWAILLVPWTPWRPRTCGVKLVYGPFYWFHGPPGAPVYLGPGHVEENWYMGHFIGPMDPLEPQNIWAQGTPIAPMDCRPYGTKSSKEPRKAKNGPRPHFFGNGHCDGQDSNSL</sequence>
<proteinExistence type="predicted"/>
<evidence type="ECO:0008006" key="5">
    <source>
        <dbReference type="Google" id="ProtNLM"/>
    </source>
</evidence>
<comment type="caution">
    <text evidence="3">The sequence shown here is derived from an EMBL/GenBank/DDBJ whole genome shotgun (WGS) entry which is preliminary data.</text>
</comment>
<feature type="region of interest" description="Disordered" evidence="1">
    <location>
        <begin position="82"/>
        <end position="119"/>
    </location>
</feature>
<feature type="signal peptide" evidence="2">
    <location>
        <begin position="1"/>
        <end position="20"/>
    </location>
</feature>
<evidence type="ECO:0000256" key="2">
    <source>
        <dbReference type="SAM" id="SignalP"/>
    </source>
</evidence>
<dbReference type="EMBL" id="AVOT02068508">
    <property type="protein sequence ID" value="MBW0559720.1"/>
    <property type="molecule type" value="Genomic_DNA"/>
</dbReference>
<evidence type="ECO:0000313" key="4">
    <source>
        <dbReference type="Proteomes" id="UP000765509"/>
    </source>
</evidence>
<protein>
    <recommendedName>
        <fullName evidence="5">Secreted protein</fullName>
    </recommendedName>
</protein>
<organism evidence="3 4">
    <name type="scientific">Austropuccinia psidii MF-1</name>
    <dbReference type="NCBI Taxonomy" id="1389203"/>
    <lineage>
        <taxon>Eukaryota</taxon>
        <taxon>Fungi</taxon>
        <taxon>Dikarya</taxon>
        <taxon>Basidiomycota</taxon>
        <taxon>Pucciniomycotina</taxon>
        <taxon>Pucciniomycetes</taxon>
        <taxon>Pucciniales</taxon>
        <taxon>Sphaerophragmiaceae</taxon>
        <taxon>Austropuccinia</taxon>
    </lineage>
</organism>
<reference evidence="3" key="1">
    <citation type="submission" date="2021-03" db="EMBL/GenBank/DDBJ databases">
        <title>Draft genome sequence of rust myrtle Austropuccinia psidii MF-1, a brazilian biotype.</title>
        <authorList>
            <person name="Quecine M.C."/>
            <person name="Pachon D.M.R."/>
            <person name="Bonatelli M.L."/>
            <person name="Correr F.H."/>
            <person name="Franceschini L.M."/>
            <person name="Leite T.F."/>
            <person name="Margarido G.R.A."/>
            <person name="Almeida C.A."/>
            <person name="Ferrarezi J.A."/>
            <person name="Labate C.A."/>
        </authorList>
    </citation>
    <scope>NUCLEOTIDE SEQUENCE</scope>
    <source>
        <strain evidence="3">MF-1</strain>
    </source>
</reference>
<keyword evidence="2" id="KW-0732">Signal</keyword>
<dbReference type="AlphaFoldDB" id="A0A9Q3JDL6"/>
<dbReference type="Proteomes" id="UP000765509">
    <property type="component" value="Unassembled WGS sequence"/>
</dbReference>
<keyword evidence="4" id="KW-1185">Reference proteome</keyword>
<evidence type="ECO:0000256" key="1">
    <source>
        <dbReference type="SAM" id="MobiDB-lite"/>
    </source>
</evidence>
<evidence type="ECO:0000313" key="3">
    <source>
        <dbReference type="EMBL" id="MBW0559720.1"/>
    </source>
</evidence>
<accession>A0A9Q3JDL6</accession>
<feature type="chain" id="PRO_5040468331" description="Secreted protein" evidence="2">
    <location>
        <begin position="21"/>
        <end position="119"/>
    </location>
</feature>
<gene>
    <name evidence="3" type="ORF">O181_099435</name>
</gene>
<name>A0A9Q3JDL6_9BASI</name>